<organism evidence="1 2">
    <name type="scientific">Rhodococcus oxybenzonivorans</name>
    <dbReference type="NCBI Taxonomy" id="1990687"/>
    <lineage>
        <taxon>Bacteria</taxon>
        <taxon>Bacillati</taxon>
        <taxon>Actinomycetota</taxon>
        <taxon>Actinomycetes</taxon>
        <taxon>Mycobacteriales</taxon>
        <taxon>Nocardiaceae</taxon>
        <taxon>Rhodococcus</taxon>
    </lineage>
</organism>
<gene>
    <name evidence="1" type="ORF">CBI38_16630</name>
</gene>
<accession>A0A2S2C403</accession>
<dbReference type="KEGG" id="roz:CBI38_16630"/>
<protein>
    <recommendedName>
        <fullName evidence="3">Resolvase</fullName>
    </recommendedName>
</protein>
<reference evidence="1 2" key="1">
    <citation type="submission" date="2017-05" db="EMBL/GenBank/DDBJ databases">
        <title>Isolation of Rhodococcus sp. S2-17 biodegrading of BP-3.</title>
        <authorList>
            <person name="Lee Y."/>
            <person name="Kim K.H."/>
            <person name="Chun B.H."/>
            <person name="Jung H.S."/>
            <person name="Jeon C.O."/>
        </authorList>
    </citation>
    <scope>NUCLEOTIDE SEQUENCE [LARGE SCALE GENOMIC DNA]</scope>
    <source>
        <strain evidence="1 2">S2-17</strain>
    </source>
</reference>
<dbReference type="AlphaFoldDB" id="A0A2S2C403"/>
<dbReference type="EMBL" id="CP021354">
    <property type="protein sequence ID" value="AWK75611.1"/>
    <property type="molecule type" value="Genomic_DNA"/>
</dbReference>
<proteinExistence type="predicted"/>
<sequence>MVGVTVEVLREHGDKSLVEELMDDFMALLASFSGRFYRLRSKQNQRRLLDDAAARLEEG</sequence>
<keyword evidence="2" id="KW-1185">Reference proteome</keyword>
<evidence type="ECO:0000313" key="2">
    <source>
        <dbReference type="Proteomes" id="UP000245711"/>
    </source>
</evidence>
<dbReference type="Proteomes" id="UP000245711">
    <property type="component" value="Chromosome"/>
</dbReference>
<evidence type="ECO:0000313" key="1">
    <source>
        <dbReference type="EMBL" id="AWK75611.1"/>
    </source>
</evidence>
<dbReference type="Gene3D" id="1.10.287.2170">
    <property type="match status" value="1"/>
</dbReference>
<evidence type="ECO:0008006" key="3">
    <source>
        <dbReference type="Google" id="ProtNLM"/>
    </source>
</evidence>
<name>A0A2S2C403_9NOCA</name>